<feature type="domain" description="Chalcone isomerase" evidence="1">
    <location>
        <begin position="37"/>
        <end position="185"/>
    </location>
</feature>
<dbReference type="SUPFAM" id="SSF54626">
    <property type="entry name" value="Chalcone isomerase"/>
    <property type="match status" value="1"/>
</dbReference>
<sequence>MISVPKGFLKNAFGFFAGCFFLVFFLLPDEGLARENPPASISIEDANWDLHSSGVRSRMFMDLYQCSIYLQHDEADLVSILELQRPVAVRIRVLIAELPDQVPDPWREAIQPEISDKLYHRFKKQFFKLGQDDLLTFTYQPGGSTVFYINGEKKFSDSGPELMRSMLEQWIGPIPISEDLKMALLLKKGD</sequence>
<protein>
    <recommendedName>
        <fullName evidence="1">Chalcone isomerase domain-containing protein</fullName>
    </recommendedName>
</protein>
<accession>A0A7T0C0B5</accession>
<dbReference type="KEGG" id="nva:G3M78_01775"/>
<reference evidence="3" key="1">
    <citation type="submission" date="2020-02" db="EMBL/GenBank/DDBJ databases">
        <title>Genomic and physiological characterization of two novel Nitrospinaceae genera.</title>
        <authorList>
            <person name="Mueller A.J."/>
            <person name="Jung M.-Y."/>
            <person name="Strachan C.R."/>
            <person name="Herbold C.W."/>
            <person name="Kirkegaard R.H."/>
            <person name="Daims H."/>
        </authorList>
    </citation>
    <scope>NUCLEOTIDE SEQUENCE [LARGE SCALE GENOMIC DNA]</scope>
</reference>
<name>A0A7T0C0B5_9BACT</name>
<organism evidence="2 3">
    <name type="scientific">Candidatus Nitrohelix vancouverensis</name>
    <dbReference type="NCBI Taxonomy" id="2705534"/>
    <lineage>
        <taxon>Bacteria</taxon>
        <taxon>Pseudomonadati</taxon>
        <taxon>Nitrospinota/Tectimicrobiota group</taxon>
        <taxon>Nitrospinota</taxon>
        <taxon>Nitrospinia</taxon>
        <taxon>Nitrospinales</taxon>
        <taxon>Nitrospinaceae</taxon>
        <taxon>Candidatus Nitrohelix</taxon>
    </lineage>
</organism>
<dbReference type="InterPro" id="IPR036298">
    <property type="entry name" value="Chalcone_isomerase_sf"/>
</dbReference>
<dbReference type="EMBL" id="CP048620">
    <property type="protein sequence ID" value="QPJ64193.1"/>
    <property type="molecule type" value="Genomic_DNA"/>
</dbReference>
<dbReference type="AlphaFoldDB" id="A0A7T0C0B5"/>
<dbReference type="Pfam" id="PF16036">
    <property type="entry name" value="Chalcone_3"/>
    <property type="match status" value="1"/>
</dbReference>
<gene>
    <name evidence="2" type="ORF">G3M78_01775</name>
</gene>
<dbReference type="Proteomes" id="UP000594464">
    <property type="component" value="Chromosome"/>
</dbReference>
<evidence type="ECO:0000313" key="2">
    <source>
        <dbReference type="EMBL" id="QPJ64193.1"/>
    </source>
</evidence>
<dbReference type="InterPro" id="IPR016087">
    <property type="entry name" value="Chalcone_isomerase"/>
</dbReference>
<dbReference type="GO" id="GO:0016872">
    <property type="term" value="F:intramolecular lyase activity"/>
    <property type="evidence" value="ECO:0007669"/>
    <property type="project" value="InterPro"/>
</dbReference>
<evidence type="ECO:0000259" key="1">
    <source>
        <dbReference type="Pfam" id="PF16036"/>
    </source>
</evidence>
<proteinExistence type="predicted"/>
<evidence type="ECO:0000313" key="3">
    <source>
        <dbReference type="Proteomes" id="UP000594464"/>
    </source>
</evidence>